<reference evidence="2 3" key="1">
    <citation type="journal article" date="2012" name="Eukaryot. Cell">
        <title>Genome sequence of the fungus Glarea lozoyensis: the first genome sequence of a species from the Helotiaceae family.</title>
        <authorList>
            <person name="Youssar L."/>
            <person name="Gruening B.A."/>
            <person name="Erxleben A."/>
            <person name="Guenther S."/>
            <person name="Huettel W."/>
        </authorList>
    </citation>
    <scope>NUCLEOTIDE SEQUENCE [LARGE SCALE GENOMIC DNA]</scope>
    <source>
        <strain evidence="3">ATCC 74030 / MF5533</strain>
    </source>
</reference>
<dbReference type="HOGENOM" id="CLU_3224683_0_0_1"/>
<dbReference type="EMBL" id="AGUE01000007">
    <property type="protein sequence ID" value="EHL03448.1"/>
    <property type="molecule type" value="Genomic_DNA"/>
</dbReference>
<gene>
    <name evidence="2" type="ORF">M7I_0388</name>
</gene>
<dbReference type="InParanoid" id="H0ED85"/>
<evidence type="ECO:0000256" key="1">
    <source>
        <dbReference type="SAM" id="MobiDB-lite"/>
    </source>
</evidence>
<evidence type="ECO:0000313" key="2">
    <source>
        <dbReference type="EMBL" id="EHL03448.1"/>
    </source>
</evidence>
<evidence type="ECO:0000313" key="3">
    <source>
        <dbReference type="Proteomes" id="UP000005446"/>
    </source>
</evidence>
<comment type="caution">
    <text evidence="2">The sequence shown here is derived from an EMBL/GenBank/DDBJ whole genome shotgun (WGS) entry which is preliminary data.</text>
</comment>
<sequence length="44" mass="5289">MKPSYTRHEKRQRPYKSPKQESSYTSRHKANLDYATALKNHEPK</sequence>
<name>H0ED85_GLAL7</name>
<proteinExistence type="predicted"/>
<feature type="region of interest" description="Disordered" evidence="1">
    <location>
        <begin position="1"/>
        <end position="44"/>
    </location>
</feature>
<dbReference type="AlphaFoldDB" id="H0ED85"/>
<protein>
    <submittedName>
        <fullName evidence="2">Uncharacterized protein</fullName>
    </submittedName>
</protein>
<keyword evidence="3" id="KW-1185">Reference proteome</keyword>
<dbReference type="Proteomes" id="UP000005446">
    <property type="component" value="Unassembled WGS sequence"/>
</dbReference>
<accession>H0ED85</accession>
<organism evidence="2 3">
    <name type="scientific">Glarea lozoyensis (strain ATCC 74030 / MF5533)</name>
    <dbReference type="NCBI Taxonomy" id="1104152"/>
    <lineage>
        <taxon>Eukaryota</taxon>
        <taxon>Fungi</taxon>
        <taxon>Dikarya</taxon>
        <taxon>Ascomycota</taxon>
        <taxon>Pezizomycotina</taxon>
        <taxon>Leotiomycetes</taxon>
        <taxon>Helotiales</taxon>
        <taxon>Helotiaceae</taxon>
        <taxon>Glarea</taxon>
    </lineage>
</organism>